<reference evidence="3" key="1">
    <citation type="submission" date="2014-09" db="EMBL/GenBank/DDBJ databases">
        <authorList>
            <person name="Mudge J."/>
            <person name="Ramaraj T."/>
            <person name="Lindquist I.E."/>
            <person name="Bharti A.K."/>
            <person name="Sundararajan A."/>
            <person name="Cameron C.T."/>
            <person name="Woodward J.E."/>
            <person name="May G.D."/>
            <person name="Brubaker C."/>
            <person name="Broadhvest J."/>
            <person name="Wilkins T.A."/>
        </authorList>
    </citation>
    <scope>NUCLEOTIDE SEQUENCE</scope>
    <source>
        <strain evidence="3">cv. AKA8401</strain>
    </source>
</reference>
<evidence type="ECO:0000313" key="2">
    <source>
        <dbReference type="EMBL" id="KHG08261.1"/>
    </source>
</evidence>
<sequence length="35" mass="4072">MSMLTNGRIVVMFICMQLTKLYAYSLFFPFSYSAP</sequence>
<organism evidence="2 3">
    <name type="scientific">Gossypium arboreum</name>
    <name type="common">Tree cotton</name>
    <name type="synonym">Gossypium nanking</name>
    <dbReference type="NCBI Taxonomy" id="29729"/>
    <lineage>
        <taxon>Eukaryota</taxon>
        <taxon>Viridiplantae</taxon>
        <taxon>Streptophyta</taxon>
        <taxon>Embryophyta</taxon>
        <taxon>Tracheophyta</taxon>
        <taxon>Spermatophyta</taxon>
        <taxon>Magnoliopsida</taxon>
        <taxon>eudicotyledons</taxon>
        <taxon>Gunneridae</taxon>
        <taxon>Pentapetalae</taxon>
        <taxon>rosids</taxon>
        <taxon>malvids</taxon>
        <taxon>Malvales</taxon>
        <taxon>Malvaceae</taxon>
        <taxon>Malvoideae</taxon>
        <taxon>Gossypium</taxon>
    </lineage>
</organism>
<proteinExistence type="predicted"/>
<protein>
    <submittedName>
        <fullName evidence="2">Uncharacterized protein</fullName>
    </submittedName>
</protein>
<dbReference type="AlphaFoldDB" id="A0A0B0NB45"/>
<keyword evidence="3" id="KW-1185">Reference proteome</keyword>
<keyword evidence="1" id="KW-0812">Transmembrane</keyword>
<gene>
    <name evidence="2" type="ORF">F383_34775</name>
</gene>
<feature type="transmembrane region" description="Helical" evidence="1">
    <location>
        <begin position="9"/>
        <end position="32"/>
    </location>
</feature>
<keyword evidence="1" id="KW-0472">Membrane</keyword>
<evidence type="ECO:0000256" key="1">
    <source>
        <dbReference type="SAM" id="Phobius"/>
    </source>
</evidence>
<dbReference type="Proteomes" id="UP000032142">
    <property type="component" value="Unassembled WGS sequence"/>
</dbReference>
<comment type="caution">
    <text evidence="2">The sequence shown here is derived from an EMBL/GenBank/DDBJ whole genome shotgun (WGS) entry which is preliminary data.</text>
</comment>
<evidence type="ECO:0000313" key="3">
    <source>
        <dbReference type="Proteomes" id="UP000032142"/>
    </source>
</evidence>
<name>A0A0B0NB45_GOSAR</name>
<keyword evidence="1" id="KW-1133">Transmembrane helix</keyword>
<dbReference type="EMBL" id="JRRC01493314">
    <property type="protein sequence ID" value="KHG08261.1"/>
    <property type="molecule type" value="Genomic_DNA"/>
</dbReference>
<accession>A0A0B0NB45</accession>